<dbReference type="EMBL" id="CAADFN010000051">
    <property type="protein sequence ID" value="VFK18940.1"/>
    <property type="molecule type" value="Genomic_DNA"/>
</dbReference>
<evidence type="ECO:0000313" key="1">
    <source>
        <dbReference type="EMBL" id="VFJ88140.1"/>
    </source>
</evidence>
<evidence type="ECO:0000313" key="2">
    <source>
        <dbReference type="EMBL" id="VFK18940.1"/>
    </source>
</evidence>
<gene>
    <name evidence="1" type="ORF">BECKLFY1418A_GA0070994_100374</name>
    <name evidence="2" type="ORF">BECKLFY1418C_GA0070996_10514</name>
</gene>
<organism evidence="1">
    <name type="scientific">Candidatus Kentrum sp. LFY</name>
    <dbReference type="NCBI Taxonomy" id="2126342"/>
    <lineage>
        <taxon>Bacteria</taxon>
        <taxon>Pseudomonadati</taxon>
        <taxon>Pseudomonadota</taxon>
        <taxon>Gammaproteobacteria</taxon>
        <taxon>Candidatus Kentrum</taxon>
    </lineage>
</organism>
<protein>
    <submittedName>
        <fullName evidence="1">Uncharacterized protein</fullName>
    </submittedName>
</protein>
<dbReference type="AlphaFoldDB" id="A0A450U8H1"/>
<accession>A0A450U8H1</accession>
<dbReference type="EMBL" id="CAADFH010000003">
    <property type="protein sequence ID" value="VFJ88140.1"/>
    <property type="molecule type" value="Genomic_DNA"/>
</dbReference>
<name>A0A450U8H1_9GAMM</name>
<sequence>MKDPFSVLDLDETATKKQIMAQVAQALRNGRHDAKTIAAAQKILFNPSTRIQAEFRYCVDFGPYAVDVPEAPEENCPIGRLLL</sequence>
<proteinExistence type="predicted"/>
<reference evidence="1" key="1">
    <citation type="submission" date="2019-02" db="EMBL/GenBank/DDBJ databases">
        <authorList>
            <person name="Gruber-Vodicka R. H."/>
            <person name="Seah K. B. B."/>
        </authorList>
    </citation>
    <scope>NUCLEOTIDE SEQUENCE</scope>
    <source>
        <strain evidence="2">BECK_BY7</strain>
        <strain evidence="1">BECK_M6</strain>
    </source>
</reference>